<protein>
    <submittedName>
        <fullName evidence="1">Uncharacterized protein</fullName>
    </submittedName>
</protein>
<reference evidence="1 2" key="1">
    <citation type="journal article" date="2019" name="Int. J. Syst. Evol. Microbiol.">
        <title>The Global Catalogue of Microorganisms (GCM) 10K type strain sequencing project: providing services to taxonomists for standard genome sequencing and annotation.</title>
        <authorList>
            <consortium name="The Broad Institute Genomics Platform"/>
            <consortium name="The Broad Institute Genome Sequencing Center for Infectious Disease"/>
            <person name="Wu L."/>
            <person name="Ma J."/>
        </authorList>
    </citation>
    <scope>NUCLEOTIDE SEQUENCE [LARGE SCALE GENOMIC DNA]</scope>
    <source>
        <strain evidence="1 2">JCM 15309</strain>
    </source>
</reference>
<evidence type="ECO:0000313" key="1">
    <source>
        <dbReference type="EMBL" id="GAA1955085.1"/>
    </source>
</evidence>
<evidence type="ECO:0000313" key="2">
    <source>
        <dbReference type="Proteomes" id="UP001500571"/>
    </source>
</evidence>
<organism evidence="1 2">
    <name type="scientific">Nocardioides panacihumi</name>
    <dbReference type="NCBI Taxonomy" id="400774"/>
    <lineage>
        <taxon>Bacteria</taxon>
        <taxon>Bacillati</taxon>
        <taxon>Actinomycetota</taxon>
        <taxon>Actinomycetes</taxon>
        <taxon>Propionibacteriales</taxon>
        <taxon>Nocardioidaceae</taxon>
        <taxon>Nocardioides</taxon>
    </lineage>
</organism>
<keyword evidence="2" id="KW-1185">Reference proteome</keyword>
<comment type="caution">
    <text evidence="1">The sequence shown here is derived from an EMBL/GenBank/DDBJ whole genome shotgun (WGS) entry which is preliminary data.</text>
</comment>
<name>A0ABN2QMD7_9ACTN</name>
<dbReference type="EMBL" id="BAAAPB010000001">
    <property type="protein sequence ID" value="GAA1955085.1"/>
    <property type="molecule type" value="Genomic_DNA"/>
</dbReference>
<sequence>MCEGRQLRLTEGGAIEPDRRTDLAKADVLEPDSLCTVNRDRASSRLVRMSRRIGARAVSFVATVNGCPRLSAAVHDTEKWPLDEPVFDADRGGVSMLVTTPALGISGGLCGAAGPAAPREWTVPRAPRHRETQRWCGPRTTAFHGSVGPTAPWE</sequence>
<gene>
    <name evidence="1" type="ORF">GCM10009798_12900</name>
</gene>
<dbReference type="Proteomes" id="UP001500571">
    <property type="component" value="Unassembled WGS sequence"/>
</dbReference>
<accession>A0ABN2QMD7</accession>
<proteinExistence type="predicted"/>